<feature type="region of interest" description="Disordered" evidence="2">
    <location>
        <begin position="309"/>
        <end position="347"/>
    </location>
</feature>
<dbReference type="CDD" id="cd01647">
    <property type="entry name" value="RT_LTR"/>
    <property type="match status" value="1"/>
</dbReference>
<dbReference type="PROSITE" id="PS50994">
    <property type="entry name" value="INTEGRASE"/>
    <property type="match status" value="1"/>
</dbReference>
<dbReference type="InterPro" id="IPR041588">
    <property type="entry name" value="Integrase_H2C2"/>
</dbReference>
<dbReference type="Gene3D" id="3.10.10.10">
    <property type="entry name" value="HIV Type 1 Reverse Transcriptase, subunit A, domain 1"/>
    <property type="match status" value="1"/>
</dbReference>
<feature type="region of interest" description="Disordered" evidence="2">
    <location>
        <begin position="1"/>
        <end position="51"/>
    </location>
</feature>
<dbReference type="InterPro" id="IPR012337">
    <property type="entry name" value="RNaseH-like_sf"/>
</dbReference>
<dbReference type="Gene3D" id="3.30.70.270">
    <property type="match status" value="2"/>
</dbReference>
<dbReference type="Pfam" id="PF17921">
    <property type="entry name" value="Integrase_H2C2"/>
    <property type="match status" value="1"/>
</dbReference>
<dbReference type="PROSITE" id="PS50878">
    <property type="entry name" value="RT_POL"/>
    <property type="match status" value="1"/>
</dbReference>
<dbReference type="Pfam" id="PF17919">
    <property type="entry name" value="RT_RNaseH_2"/>
    <property type="match status" value="1"/>
</dbReference>
<dbReference type="SUPFAM" id="SSF56672">
    <property type="entry name" value="DNA/RNA polymerases"/>
    <property type="match status" value="1"/>
</dbReference>
<feature type="compositionally biased region" description="Basic and acidic residues" evidence="2">
    <location>
        <begin position="90"/>
        <end position="138"/>
    </location>
</feature>
<evidence type="ECO:0000259" key="3">
    <source>
        <dbReference type="PROSITE" id="PS50878"/>
    </source>
</evidence>
<feature type="domain" description="Reverse transcriptase" evidence="3">
    <location>
        <begin position="717"/>
        <end position="896"/>
    </location>
</feature>
<dbReference type="InterPro" id="IPR043502">
    <property type="entry name" value="DNA/RNA_pol_sf"/>
</dbReference>
<reference evidence="6" key="1">
    <citation type="submission" date="2018-02" db="EMBL/GenBank/DDBJ databases">
        <authorList>
            <person name="Cohen D.B."/>
            <person name="Kent A.D."/>
        </authorList>
    </citation>
    <scope>NUCLEOTIDE SEQUENCE</scope>
</reference>
<dbReference type="Pfam" id="PF03732">
    <property type="entry name" value="Retrotrans_gag"/>
    <property type="match status" value="1"/>
</dbReference>
<organism evidence="6">
    <name type="scientific">Fagus sylvatica</name>
    <name type="common">Beechnut</name>
    <dbReference type="NCBI Taxonomy" id="28930"/>
    <lineage>
        <taxon>Eukaryota</taxon>
        <taxon>Viridiplantae</taxon>
        <taxon>Streptophyta</taxon>
        <taxon>Embryophyta</taxon>
        <taxon>Tracheophyta</taxon>
        <taxon>Spermatophyta</taxon>
        <taxon>Magnoliopsida</taxon>
        <taxon>eudicotyledons</taxon>
        <taxon>Gunneridae</taxon>
        <taxon>Pentapetalae</taxon>
        <taxon>rosids</taxon>
        <taxon>fabids</taxon>
        <taxon>Fagales</taxon>
        <taxon>Fagaceae</taxon>
        <taxon>Fagus</taxon>
    </lineage>
</organism>
<dbReference type="CDD" id="cd00303">
    <property type="entry name" value="retropepsin_like"/>
    <property type="match status" value="1"/>
</dbReference>
<dbReference type="InterPro" id="IPR041577">
    <property type="entry name" value="RT_RNaseH_2"/>
</dbReference>
<dbReference type="GO" id="GO:0004523">
    <property type="term" value="F:RNA-DNA hybrid ribonuclease activity"/>
    <property type="evidence" value="ECO:0007669"/>
    <property type="project" value="InterPro"/>
</dbReference>
<evidence type="ECO:0000256" key="1">
    <source>
        <dbReference type="ARBA" id="ARBA00023172"/>
    </source>
</evidence>
<dbReference type="Gene3D" id="2.40.70.10">
    <property type="entry name" value="Acid Proteases"/>
    <property type="match status" value="1"/>
</dbReference>
<sequence length="1702" mass="192052">MEGENAFVLVNNPPPNPSGTRRVMSEVRVEANRERVEDQRGRSHATRDVIDAEALKRSRKIERLERELRELKEVQASCDQQRSRRQRSRSHSDSCESSHRCPRRSEEHHRAPKDSRRSKTGRRTERKSPVHIPEKKDQNPVWNQLRQISHSPFSSRIERAKLPARIAPLNLVTYNGKTDPVSHLSHYRRSMALHNGDDILMCRIFPSSLGDVALRWFDRLDHGSIHSWTELSEAFTTRFITNTRKPKGGGFFDGLSYEIDRCGEDVAISQFRFGLPVGSKLRQSLAKKPPPDMSNLMSRIEQHVRVEEDGLQPQKQSGDNVVVQKKSAQPETSRAQRNPKQSGPVTRESFQAINTTFKEPIFKILPQIKNKPYFAWPARLNGDPASRESMPYCAYHRERGHLTETCRNYKALLEEVGPGWAPSPICGQYQASTTAERRPGKAAHLREVFQVSEGVTPAPKRLRKEMTEEIIFTDRDLEGVQLPHSDALVVTMQIGDYEVKRILIDPGSSAEIMYDSLFKGLGLEHKDLDRKVDPLYGFSGESVMPVGRVTVKVHAGTVSSPTDFWVLNSYSPYNAILGRPWLHKMKAVPSTLHQRLRFPTPEGIMELEERADNEGLAPQKKCAEELERHYMSASDQERYFSLGASLSQELRDGLTVLLMEYFDVFAWSPYEAPGVDPAFACHSLNVDPLIRPVVQKGRRISPLHQEAVCEEVNRLVEAKAIREILYPTWLSNTVVVKKKNGKWRVCIDFTDLNRACPKDPFPLPKIDQLVDATSGHQRMSFLDAFQGYHQIAMNPADEEKTAFITPRGIFCYKVMPFGLKNAGATYQRMITKMFSSQLGKTVEVYIDDMVVKSVRAEDHLEDLRAVFNTLRRHRLKLNASKCAFGVGSGKFLGFMVTQRGIEANPDQISAILELRPPRTVREVQRLTGMAAALNRFISRAAEKCRPFFDLIKKGKNFHWGEQSDQAFERLKEYLSAAPLLSTPVNGESLYVYLAVSEHAVSAAIVREDCNVQKPVYYTSKTLDGAESRYLPLEKLAFALVCSSKKLPHYFQAHTMIVLTEQPLKAVLRSADFSGRISKWGAQLGAYDINYRPRTSIKGQVLADFIAEFTPAEMGPMWVNHISSVQRMEGWKLYIDGASNSRGSGLGVVLTAPQGQMMELAIRLGFPASNNVAEYEALLHGLRCAIALQADPLTVYCDSQLVVNQISGDYAAKDEKMRIYLVEAKKLLAKFKHVQIEHIGRELNGHADALAGLASAVAPELRRIISVGVQSLPSIGSNTTNEVCSVVQSSSWMSPILAYLKDDILPTDRKEADRIRRIAPRYWVSKEGNLYRRSFTGPYLRCVHPDTVQNLLWEIHEGVCGGHTGGRSLAHRAIGQGYWWPYMQKDAAQYVKQCDKCQRFAPSIHQPAASLNPIASPWPFSQWGLDIVGPLPRAPGNRQWLIVATDYFTKWVEAEPLVHITDADSKRFVWKNIITRFGIPRVLVSDNGSQFTSGPFREFCEQYGIRNHFSTPAYPQANGQAESSNKTLLDGIKKRLENAKGRWVEELPSILWTYRTTPRCSTGETPFSLTYGVEAVIPLEVGLPTIRTEYYDPVTNEASLATDLDLAEERRDSALIHLAAYQNGLRRIYEKRINPRELAVGDLVLRKVMGAKLDPTHGKLGPNWEGPYKIASVAGTGAFMLLGPDDTPVKRPWNICNLKKYYQ</sequence>
<name>A0A2N9EQQ2_FAGSY</name>
<dbReference type="Pfam" id="PF13456">
    <property type="entry name" value="RVT_3"/>
    <property type="match status" value="1"/>
</dbReference>
<dbReference type="GO" id="GO:0006310">
    <property type="term" value="P:DNA recombination"/>
    <property type="evidence" value="ECO:0007669"/>
    <property type="project" value="UniProtKB-KW"/>
</dbReference>
<dbReference type="PROSITE" id="PS50879">
    <property type="entry name" value="RNASE_H_1"/>
    <property type="match status" value="1"/>
</dbReference>
<dbReference type="GO" id="GO:0003676">
    <property type="term" value="F:nucleic acid binding"/>
    <property type="evidence" value="ECO:0007669"/>
    <property type="project" value="InterPro"/>
</dbReference>
<dbReference type="Gene3D" id="3.30.420.10">
    <property type="entry name" value="Ribonuclease H-like superfamily/Ribonuclease H"/>
    <property type="match status" value="2"/>
</dbReference>
<proteinExistence type="predicted"/>
<dbReference type="PANTHER" id="PTHR48475">
    <property type="entry name" value="RIBONUCLEASE H"/>
    <property type="match status" value="1"/>
</dbReference>
<feature type="domain" description="Integrase catalytic" evidence="5">
    <location>
        <begin position="1414"/>
        <end position="1573"/>
    </location>
</feature>
<feature type="region of interest" description="Disordered" evidence="2">
    <location>
        <begin position="69"/>
        <end position="145"/>
    </location>
</feature>
<protein>
    <submittedName>
        <fullName evidence="6">Uncharacterized protein</fullName>
    </submittedName>
</protein>
<dbReference type="EMBL" id="OIVN01000256">
    <property type="protein sequence ID" value="SPC77162.1"/>
    <property type="molecule type" value="Genomic_DNA"/>
</dbReference>
<dbReference type="InterPro" id="IPR002156">
    <property type="entry name" value="RNaseH_domain"/>
</dbReference>
<evidence type="ECO:0000256" key="2">
    <source>
        <dbReference type="SAM" id="MobiDB-lite"/>
    </source>
</evidence>
<keyword evidence="1" id="KW-0233">DNA recombination</keyword>
<dbReference type="Pfam" id="PF00665">
    <property type="entry name" value="rve"/>
    <property type="match status" value="1"/>
</dbReference>
<dbReference type="CDD" id="cd09279">
    <property type="entry name" value="RNase_HI_like"/>
    <property type="match status" value="1"/>
</dbReference>
<feature type="compositionally biased region" description="Basic and acidic residues" evidence="2">
    <location>
        <begin position="23"/>
        <end position="51"/>
    </location>
</feature>
<dbReference type="GO" id="GO:0015074">
    <property type="term" value="P:DNA integration"/>
    <property type="evidence" value="ECO:0007669"/>
    <property type="project" value="InterPro"/>
</dbReference>
<feature type="compositionally biased region" description="Polar residues" evidence="2">
    <location>
        <begin position="326"/>
        <end position="347"/>
    </location>
</feature>
<dbReference type="InterPro" id="IPR000477">
    <property type="entry name" value="RT_dom"/>
</dbReference>
<dbReference type="InterPro" id="IPR043128">
    <property type="entry name" value="Rev_trsase/Diguanyl_cyclase"/>
</dbReference>
<dbReference type="InterPro" id="IPR001584">
    <property type="entry name" value="Integrase_cat-core"/>
</dbReference>
<gene>
    <name evidence="6" type="ORF">FSB_LOCUS5044</name>
</gene>
<dbReference type="InterPro" id="IPR036397">
    <property type="entry name" value="RNaseH_sf"/>
</dbReference>
<evidence type="ECO:0000313" key="6">
    <source>
        <dbReference type="EMBL" id="SPC77162.1"/>
    </source>
</evidence>
<dbReference type="Pfam" id="PF00078">
    <property type="entry name" value="RVT_1"/>
    <property type="match status" value="1"/>
</dbReference>
<dbReference type="InterPro" id="IPR005162">
    <property type="entry name" value="Retrotrans_gag_dom"/>
</dbReference>
<dbReference type="InterPro" id="IPR021109">
    <property type="entry name" value="Peptidase_aspartic_dom_sf"/>
</dbReference>
<evidence type="ECO:0000259" key="4">
    <source>
        <dbReference type="PROSITE" id="PS50879"/>
    </source>
</evidence>
<dbReference type="PANTHER" id="PTHR48475:SF2">
    <property type="entry name" value="RIBONUCLEASE H"/>
    <property type="match status" value="1"/>
</dbReference>
<feature type="domain" description="RNase H type-1" evidence="4">
    <location>
        <begin position="1126"/>
        <end position="1255"/>
    </location>
</feature>
<accession>A0A2N9EQQ2</accession>
<evidence type="ECO:0000259" key="5">
    <source>
        <dbReference type="PROSITE" id="PS50994"/>
    </source>
</evidence>
<dbReference type="Gene3D" id="1.10.340.70">
    <property type="match status" value="1"/>
</dbReference>
<dbReference type="SUPFAM" id="SSF53098">
    <property type="entry name" value="Ribonuclease H-like"/>
    <property type="match status" value="2"/>
</dbReference>